<evidence type="ECO:0000313" key="3">
    <source>
        <dbReference type="Proteomes" id="UP001383192"/>
    </source>
</evidence>
<dbReference type="InterPro" id="IPR032675">
    <property type="entry name" value="LRR_dom_sf"/>
</dbReference>
<comment type="caution">
    <text evidence="2">The sequence shown here is derived from an EMBL/GenBank/DDBJ whole genome shotgun (WGS) entry which is preliminary data.</text>
</comment>
<dbReference type="AlphaFoldDB" id="A0AAW0DJ02"/>
<dbReference type="EMBL" id="JAYKXP010000013">
    <property type="protein sequence ID" value="KAK7051248.1"/>
    <property type="molecule type" value="Genomic_DNA"/>
</dbReference>
<reference evidence="2 3" key="1">
    <citation type="submission" date="2024-01" db="EMBL/GenBank/DDBJ databases">
        <title>A draft genome for a cacao thread blight-causing isolate of Paramarasmius palmivorus.</title>
        <authorList>
            <person name="Baruah I.K."/>
            <person name="Bukari Y."/>
            <person name="Amoako-Attah I."/>
            <person name="Meinhardt L.W."/>
            <person name="Bailey B.A."/>
            <person name="Cohen S.P."/>
        </authorList>
    </citation>
    <scope>NUCLEOTIDE SEQUENCE [LARGE SCALE GENOMIC DNA]</scope>
    <source>
        <strain evidence="2 3">GH-12</strain>
    </source>
</reference>
<dbReference type="Proteomes" id="UP001383192">
    <property type="component" value="Unassembled WGS sequence"/>
</dbReference>
<organism evidence="2 3">
    <name type="scientific">Paramarasmius palmivorus</name>
    <dbReference type="NCBI Taxonomy" id="297713"/>
    <lineage>
        <taxon>Eukaryota</taxon>
        <taxon>Fungi</taxon>
        <taxon>Dikarya</taxon>
        <taxon>Basidiomycota</taxon>
        <taxon>Agaricomycotina</taxon>
        <taxon>Agaricomycetes</taxon>
        <taxon>Agaricomycetidae</taxon>
        <taxon>Agaricales</taxon>
        <taxon>Marasmiineae</taxon>
        <taxon>Marasmiaceae</taxon>
        <taxon>Paramarasmius</taxon>
    </lineage>
</organism>
<evidence type="ECO:0008006" key="4">
    <source>
        <dbReference type="Google" id="ProtNLM"/>
    </source>
</evidence>
<sequence>MHHHVLPTIALGPAFPVHSRDQNLSSNYDMSLNSQFCPHCGTQVTEPDNGILSAIKTEPPPLEAEDLSKTNDSPSVTTRIEYKEKLSALETRLHRLKSHIDQVENTLRPLREEYARLNGYAETYKKILHPIRRLPDVALLGIFHACIDFGRVMQYFQVDDDASWPVEGGAYPFDTLDPRNPPWSLSQVSRSWRALALSSSRLWSYVGIVFPSHLQAYSQQTIAKVHRLMTQVQRAGSHLTVSLTTHLNTCTYDESHPLLVAICSHSARWECLRVNHGHDTPYGLKCISSLVRGNVPRLRRLALEIGNAPNPWLNTDLAIDGFEIAPQLRDLFIVSPAADLADILRIPWQQITHYRGFSCEHPILMTPGERNDFSLIGRMSNLEALFWQHIMPQPWSNPSSLNLPSLHTLSIFQDYSPEFRPFFHSILEWFVCESIRVFRFEGYQETLASLKTFIKRCSGTLQDLWIDIGDLQTTHVVELLECVPNLVSLTIRGVETETLQALGERSGDTPRLVPRLREITFYNEVKVDNATPVLEMIENRIRYSHLKGLRVDERAVNILGDVEQRMEEWTSMGTEVEVFDGIWFFLTPEHH</sequence>
<keyword evidence="1" id="KW-0175">Coiled coil</keyword>
<protein>
    <recommendedName>
        <fullName evidence="4">F-box domain-containing protein</fullName>
    </recommendedName>
</protein>
<name>A0AAW0DJ02_9AGAR</name>
<proteinExistence type="predicted"/>
<dbReference type="Gene3D" id="3.80.10.10">
    <property type="entry name" value="Ribonuclease Inhibitor"/>
    <property type="match status" value="1"/>
</dbReference>
<feature type="coiled-coil region" evidence="1">
    <location>
        <begin position="79"/>
        <end position="113"/>
    </location>
</feature>
<gene>
    <name evidence="2" type="ORF">VNI00_004748</name>
</gene>
<evidence type="ECO:0000256" key="1">
    <source>
        <dbReference type="SAM" id="Coils"/>
    </source>
</evidence>
<evidence type="ECO:0000313" key="2">
    <source>
        <dbReference type="EMBL" id="KAK7051248.1"/>
    </source>
</evidence>
<keyword evidence="3" id="KW-1185">Reference proteome</keyword>
<accession>A0AAW0DJ02</accession>